<dbReference type="GO" id="GO:0050265">
    <property type="term" value="F:RNA uridylyltransferase activity"/>
    <property type="evidence" value="ECO:0007669"/>
    <property type="project" value="TreeGrafter"/>
</dbReference>
<dbReference type="Gene3D" id="1.10.1410.10">
    <property type="match status" value="1"/>
</dbReference>
<evidence type="ECO:0000313" key="1">
    <source>
        <dbReference type="Proteomes" id="UP000046392"/>
    </source>
</evidence>
<dbReference type="SUPFAM" id="SSF81631">
    <property type="entry name" value="PAP/OAS1 substrate-binding domain"/>
    <property type="match status" value="1"/>
</dbReference>
<evidence type="ECO:0000313" key="2">
    <source>
        <dbReference type="WBParaSite" id="SPAL_0000384900.1"/>
    </source>
</evidence>
<dbReference type="WBParaSite" id="SPAL_0000384900.1">
    <property type="protein sequence ID" value="SPAL_0000384900.1"/>
    <property type="gene ID" value="SPAL_0000384900"/>
</dbReference>
<name>A0A0N5BCV4_STREA</name>
<protein>
    <submittedName>
        <fullName evidence="2">PAP-associated domain-containing protein</fullName>
    </submittedName>
</protein>
<reference evidence="2" key="1">
    <citation type="submission" date="2017-02" db="UniProtKB">
        <authorList>
            <consortium name="WormBaseParasite"/>
        </authorList>
    </citation>
    <scope>IDENTIFICATION</scope>
</reference>
<sequence>MLYFTRNNYLFSNIKNVSQRFLQRNVLLKKKKKSHSSKSAYECTTLYHSDKLKTLENKLEILEKQRAETHSMILKKVTPKINKLKDWICDEKSDIVIIGSVATGLTLSSNTFTDVVVVSLDEGSNDFVSRFEDNRFFRRDYVKKMGKHITENAFLWNINKDKMTFNLNPLIPVMKLNFGDNTNLKIQFNNYSSLKRTNLLRYYAVSDPRFRKLYIYVKTLVQNIIVDDNLYGPLGSYNISLLVAHFLQMSLKNEQAVLPLLPEIYSSVVSPHLSTNEVVANLKKPVDVSAIQSLINPKPLASHLVVQFIDYFANFDFAKNAIHVNKINPILNVQNVLNSKIQIFDLYSDESIDNNDRNLKVFSKSMQYAQDLVKQGYLIDDIPNFDKGEIPKLSFRL</sequence>
<proteinExistence type="predicted"/>
<dbReference type="STRING" id="174720.A0A0N5BCV4"/>
<dbReference type="PANTHER" id="PTHR12271:SF12">
    <property type="entry name" value="POLYMERASE NUCLEOTIDYL TRANSFERASE DOMAIN-CONTAINING PROTEIN"/>
    <property type="match status" value="1"/>
</dbReference>
<accession>A0A0N5BCV4</accession>
<keyword evidence="1" id="KW-1185">Reference proteome</keyword>
<dbReference type="AlphaFoldDB" id="A0A0N5BCV4"/>
<dbReference type="GO" id="GO:0031123">
    <property type="term" value="P:RNA 3'-end processing"/>
    <property type="evidence" value="ECO:0007669"/>
    <property type="project" value="TreeGrafter"/>
</dbReference>
<dbReference type="Proteomes" id="UP000046392">
    <property type="component" value="Unplaced"/>
</dbReference>
<dbReference type="PANTHER" id="PTHR12271">
    <property type="entry name" value="POLY A POLYMERASE CID PAP -RELATED"/>
    <property type="match status" value="1"/>
</dbReference>
<organism evidence="1 2">
    <name type="scientific">Strongyloides papillosus</name>
    <name type="common">Intestinal threadworm</name>
    <dbReference type="NCBI Taxonomy" id="174720"/>
    <lineage>
        <taxon>Eukaryota</taxon>
        <taxon>Metazoa</taxon>
        <taxon>Ecdysozoa</taxon>
        <taxon>Nematoda</taxon>
        <taxon>Chromadorea</taxon>
        <taxon>Rhabditida</taxon>
        <taxon>Tylenchina</taxon>
        <taxon>Panagrolaimomorpha</taxon>
        <taxon>Strongyloidoidea</taxon>
        <taxon>Strongyloididae</taxon>
        <taxon>Strongyloides</taxon>
    </lineage>
</organism>